<dbReference type="AlphaFoldDB" id="A0A9C7LBF2"/>
<keyword evidence="2" id="KW-0732">Signal</keyword>
<proteinExistence type="predicted"/>
<name>A0A9C7LBF2_9BACI</name>
<feature type="chain" id="PRO_5038393905" description="Phosphatase" evidence="2">
    <location>
        <begin position="22"/>
        <end position="42"/>
    </location>
</feature>
<feature type="signal peptide" evidence="2">
    <location>
        <begin position="1"/>
        <end position="21"/>
    </location>
</feature>
<feature type="region of interest" description="Disordered" evidence="1">
    <location>
        <begin position="23"/>
        <end position="42"/>
    </location>
</feature>
<accession>A0A9C7LBF2</accession>
<evidence type="ECO:0000313" key="3">
    <source>
        <dbReference type="EMBL" id="CAG9608475.1"/>
    </source>
</evidence>
<sequence length="42" mass="4544">MKKFLFAFALVALLSTSSLMAQTGHAEEPNGEVTIQELPSVH</sequence>
<comment type="caution">
    <text evidence="3">The sequence shown here is derived from an EMBL/GenBank/DDBJ whole genome shotgun (WGS) entry which is preliminary data.</text>
</comment>
<evidence type="ECO:0000256" key="2">
    <source>
        <dbReference type="SAM" id="SignalP"/>
    </source>
</evidence>
<dbReference type="RefSeq" id="WP_290369536.1">
    <property type="nucleotide sequence ID" value="NZ_CAKJTG010000010.1"/>
</dbReference>
<keyword evidence="4" id="KW-1185">Reference proteome</keyword>
<evidence type="ECO:0008006" key="5">
    <source>
        <dbReference type="Google" id="ProtNLM"/>
    </source>
</evidence>
<organism evidence="3 4">
    <name type="scientific">Pseudoneobacillus rhizosphaerae</name>
    <dbReference type="NCBI Taxonomy" id="2880968"/>
    <lineage>
        <taxon>Bacteria</taxon>
        <taxon>Bacillati</taxon>
        <taxon>Bacillota</taxon>
        <taxon>Bacilli</taxon>
        <taxon>Bacillales</taxon>
        <taxon>Bacillaceae</taxon>
        <taxon>Pseudoneobacillus</taxon>
    </lineage>
</organism>
<dbReference type="Proteomes" id="UP000789845">
    <property type="component" value="Unassembled WGS sequence"/>
</dbReference>
<reference evidence="3" key="1">
    <citation type="submission" date="2021-10" db="EMBL/GenBank/DDBJ databases">
        <authorList>
            <person name="Criscuolo A."/>
        </authorList>
    </citation>
    <scope>NUCLEOTIDE SEQUENCE</scope>
    <source>
        <strain evidence="3">CIP111885</strain>
    </source>
</reference>
<dbReference type="EMBL" id="CAKJTG010000010">
    <property type="protein sequence ID" value="CAG9608475.1"/>
    <property type="molecule type" value="Genomic_DNA"/>
</dbReference>
<evidence type="ECO:0000313" key="4">
    <source>
        <dbReference type="Proteomes" id="UP000789845"/>
    </source>
</evidence>
<gene>
    <name evidence="3" type="ORF">NEOCIP111885_02169</name>
</gene>
<evidence type="ECO:0000256" key="1">
    <source>
        <dbReference type="SAM" id="MobiDB-lite"/>
    </source>
</evidence>
<protein>
    <recommendedName>
        <fullName evidence="5">Phosphatase</fullName>
    </recommendedName>
</protein>